<dbReference type="RefSeq" id="WP_140597652.1">
    <property type="nucleotide sequence ID" value="NZ_VFWZ01000011.1"/>
</dbReference>
<accession>A0A504IZT8</accession>
<reference evidence="2 3" key="1">
    <citation type="submission" date="2019-06" db="EMBL/GenBank/DDBJ databases">
        <authorList>
            <person name="Meng X."/>
        </authorList>
    </citation>
    <scope>NUCLEOTIDE SEQUENCE [LARGE SCALE GENOMIC DNA]</scope>
    <source>
        <strain evidence="2 3">M625</strain>
    </source>
</reference>
<dbReference type="InterPro" id="IPR016181">
    <property type="entry name" value="Acyl_CoA_acyltransferase"/>
</dbReference>
<organism evidence="2 3">
    <name type="scientific">Aquimarina algicola</name>
    <dbReference type="NCBI Taxonomy" id="2589995"/>
    <lineage>
        <taxon>Bacteria</taxon>
        <taxon>Pseudomonadati</taxon>
        <taxon>Bacteroidota</taxon>
        <taxon>Flavobacteriia</taxon>
        <taxon>Flavobacteriales</taxon>
        <taxon>Flavobacteriaceae</taxon>
        <taxon>Aquimarina</taxon>
    </lineage>
</organism>
<name>A0A504IZT8_9FLAO</name>
<dbReference type="EMBL" id="VFWZ01000011">
    <property type="protein sequence ID" value="TPN81278.1"/>
    <property type="molecule type" value="Genomic_DNA"/>
</dbReference>
<keyword evidence="2" id="KW-0808">Transferase</keyword>
<keyword evidence="3" id="KW-1185">Reference proteome</keyword>
<sequence length="155" mass="17807">MKIEVFRAVEQDLSLMQRLFYQTVTTYGSAVFTKSEIKQYSQLASDTSYWLDKFETEYIYNAKLNGEIIGSVFMNAKGHIEYIFINRNYHGLGVASKLYNTVEEIAREDKIITLTTSINKQTRSFFESKGFQIIKNAVRVSGGEEVITYSGIKHL</sequence>
<dbReference type="Pfam" id="PF00583">
    <property type="entry name" value="Acetyltransf_1"/>
    <property type="match status" value="1"/>
</dbReference>
<dbReference type="Gene3D" id="3.40.630.30">
    <property type="match status" value="1"/>
</dbReference>
<comment type="caution">
    <text evidence="2">The sequence shown here is derived from an EMBL/GenBank/DDBJ whole genome shotgun (WGS) entry which is preliminary data.</text>
</comment>
<dbReference type="CDD" id="cd04301">
    <property type="entry name" value="NAT_SF"/>
    <property type="match status" value="1"/>
</dbReference>
<dbReference type="PANTHER" id="PTHR43451">
    <property type="entry name" value="ACETYLTRANSFERASE (GNAT) FAMILY PROTEIN"/>
    <property type="match status" value="1"/>
</dbReference>
<evidence type="ECO:0000313" key="2">
    <source>
        <dbReference type="EMBL" id="TPN81278.1"/>
    </source>
</evidence>
<gene>
    <name evidence="2" type="ORF">FHK87_25165</name>
</gene>
<dbReference type="OrthoDB" id="424368at2"/>
<protein>
    <submittedName>
        <fullName evidence="2">GNAT family N-acetyltransferase</fullName>
    </submittedName>
</protein>
<dbReference type="PANTHER" id="PTHR43451:SF1">
    <property type="entry name" value="ACETYLTRANSFERASE"/>
    <property type="match status" value="1"/>
</dbReference>
<dbReference type="PROSITE" id="PS51186">
    <property type="entry name" value="GNAT"/>
    <property type="match status" value="1"/>
</dbReference>
<dbReference type="InterPro" id="IPR052564">
    <property type="entry name" value="N-acetyltrans/Recomb-assoc"/>
</dbReference>
<dbReference type="GO" id="GO:0016747">
    <property type="term" value="F:acyltransferase activity, transferring groups other than amino-acyl groups"/>
    <property type="evidence" value="ECO:0007669"/>
    <property type="project" value="InterPro"/>
</dbReference>
<proteinExistence type="predicted"/>
<dbReference type="InterPro" id="IPR000182">
    <property type="entry name" value="GNAT_dom"/>
</dbReference>
<evidence type="ECO:0000259" key="1">
    <source>
        <dbReference type="PROSITE" id="PS51186"/>
    </source>
</evidence>
<feature type="domain" description="N-acetyltransferase" evidence="1">
    <location>
        <begin position="3"/>
        <end position="155"/>
    </location>
</feature>
<evidence type="ECO:0000313" key="3">
    <source>
        <dbReference type="Proteomes" id="UP000315540"/>
    </source>
</evidence>
<dbReference type="AlphaFoldDB" id="A0A504IZT8"/>
<dbReference type="SUPFAM" id="SSF55729">
    <property type="entry name" value="Acyl-CoA N-acyltransferases (Nat)"/>
    <property type="match status" value="1"/>
</dbReference>
<dbReference type="Proteomes" id="UP000315540">
    <property type="component" value="Unassembled WGS sequence"/>
</dbReference>